<comment type="caution">
    <text evidence="2">The sequence shown here is derived from an EMBL/GenBank/DDBJ whole genome shotgun (WGS) entry which is preliminary data.</text>
</comment>
<name>A0A2A9EUI5_9MICO</name>
<accession>A0A2A9EUI5</accession>
<reference evidence="2 3" key="1">
    <citation type="submission" date="2017-10" db="EMBL/GenBank/DDBJ databases">
        <title>Sequencing the genomes of 1000 actinobacteria strains.</title>
        <authorList>
            <person name="Klenk H.-P."/>
        </authorList>
    </citation>
    <scope>NUCLEOTIDE SEQUENCE [LARGE SCALE GENOMIC DNA]</scope>
    <source>
        <strain evidence="2 3">DSM 21863</strain>
    </source>
</reference>
<dbReference type="OrthoDB" id="5147509at2"/>
<organism evidence="2 3">
    <name type="scientific">Isoptericola jiangsuensis</name>
    <dbReference type="NCBI Taxonomy" id="548579"/>
    <lineage>
        <taxon>Bacteria</taxon>
        <taxon>Bacillati</taxon>
        <taxon>Actinomycetota</taxon>
        <taxon>Actinomycetes</taxon>
        <taxon>Micrococcales</taxon>
        <taxon>Promicromonosporaceae</taxon>
        <taxon>Isoptericola</taxon>
    </lineage>
</organism>
<gene>
    <name evidence="2" type="ORF">ATJ88_1200</name>
</gene>
<sequence length="180" mass="19055">MSHEDTTHGPSPLGDVDADPMHRAVDALAAALHEYVDAAVGVRAEFGAHEADEDPRILALEHRVGTLNGTLFDTLHDALGMHPDLTTSVWEPEDDDEHDDAGELPEGTVPAEAFYLGFVVADSPAGASMTLDGVIELLDEAGEQAASRLVDGGYHVMEWAASRGLPPGFGDDADDEEDEA</sequence>
<dbReference type="Proteomes" id="UP000224130">
    <property type="component" value="Unassembled WGS sequence"/>
</dbReference>
<dbReference type="EMBL" id="PDJJ01000001">
    <property type="protein sequence ID" value="PFG42538.1"/>
    <property type="molecule type" value="Genomic_DNA"/>
</dbReference>
<feature type="region of interest" description="Disordered" evidence="1">
    <location>
        <begin position="161"/>
        <end position="180"/>
    </location>
</feature>
<keyword evidence="3" id="KW-1185">Reference proteome</keyword>
<evidence type="ECO:0000313" key="2">
    <source>
        <dbReference type="EMBL" id="PFG42538.1"/>
    </source>
</evidence>
<proteinExistence type="predicted"/>
<evidence type="ECO:0000313" key="3">
    <source>
        <dbReference type="Proteomes" id="UP000224130"/>
    </source>
</evidence>
<dbReference type="RefSeq" id="WP_098463030.1">
    <property type="nucleotide sequence ID" value="NZ_PDJJ01000001.1"/>
</dbReference>
<feature type="compositionally biased region" description="Acidic residues" evidence="1">
    <location>
        <begin position="171"/>
        <end position="180"/>
    </location>
</feature>
<dbReference type="AlphaFoldDB" id="A0A2A9EUI5"/>
<evidence type="ECO:0000256" key="1">
    <source>
        <dbReference type="SAM" id="MobiDB-lite"/>
    </source>
</evidence>
<protein>
    <submittedName>
        <fullName evidence="2">Uncharacterized protein</fullName>
    </submittedName>
</protein>